<dbReference type="PANTHER" id="PTHR22932:SF1">
    <property type="entry name" value="CO-CHAPERONE PROTEIN DAF-41"/>
    <property type="match status" value="1"/>
</dbReference>
<dbReference type="AlphaFoldDB" id="A0A0D3KID5"/>
<organism evidence="3 4">
    <name type="scientific">Emiliania huxleyi (strain CCMP1516)</name>
    <dbReference type="NCBI Taxonomy" id="280463"/>
    <lineage>
        <taxon>Eukaryota</taxon>
        <taxon>Haptista</taxon>
        <taxon>Haptophyta</taxon>
        <taxon>Prymnesiophyceae</taxon>
        <taxon>Isochrysidales</taxon>
        <taxon>Noelaerhabdaceae</taxon>
        <taxon>Emiliania</taxon>
    </lineage>
</organism>
<name>A0A0D3KID5_EMIH1</name>
<feature type="domain" description="CS" evidence="2">
    <location>
        <begin position="24"/>
        <end position="111"/>
    </location>
</feature>
<evidence type="ECO:0000256" key="1">
    <source>
        <dbReference type="ARBA" id="ARBA00025733"/>
    </source>
</evidence>
<reference evidence="4" key="1">
    <citation type="journal article" date="2013" name="Nature">
        <title>Pan genome of the phytoplankton Emiliania underpins its global distribution.</title>
        <authorList>
            <person name="Read B.A."/>
            <person name="Kegel J."/>
            <person name="Klute M.J."/>
            <person name="Kuo A."/>
            <person name="Lefebvre S.C."/>
            <person name="Maumus F."/>
            <person name="Mayer C."/>
            <person name="Miller J."/>
            <person name="Monier A."/>
            <person name="Salamov A."/>
            <person name="Young J."/>
            <person name="Aguilar M."/>
            <person name="Claverie J.M."/>
            <person name="Frickenhaus S."/>
            <person name="Gonzalez K."/>
            <person name="Herman E.K."/>
            <person name="Lin Y.C."/>
            <person name="Napier J."/>
            <person name="Ogata H."/>
            <person name="Sarno A.F."/>
            <person name="Shmutz J."/>
            <person name="Schroeder D."/>
            <person name="de Vargas C."/>
            <person name="Verret F."/>
            <person name="von Dassow P."/>
            <person name="Valentin K."/>
            <person name="Van de Peer Y."/>
            <person name="Wheeler G."/>
            <person name="Dacks J.B."/>
            <person name="Delwiche C.F."/>
            <person name="Dyhrman S.T."/>
            <person name="Glockner G."/>
            <person name="John U."/>
            <person name="Richards T."/>
            <person name="Worden A.Z."/>
            <person name="Zhang X."/>
            <person name="Grigoriev I.V."/>
            <person name="Allen A.E."/>
            <person name="Bidle K."/>
            <person name="Borodovsky M."/>
            <person name="Bowler C."/>
            <person name="Brownlee C."/>
            <person name="Cock J.M."/>
            <person name="Elias M."/>
            <person name="Gladyshev V.N."/>
            <person name="Groth M."/>
            <person name="Guda C."/>
            <person name="Hadaegh A."/>
            <person name="Iglesias-Rodriguez M.D."/>
            <person name="Jenkins J."/>
            <person name="Jones B.M."/>
            <person name="Lawson T."/>
            <person name="Leese F."/>
            <person name="Lindquist E."/>
            <person name="Lobanov A."/>
            <person name="Lomsadze A."/>
            <person name="Malik S.B."/>
            <person name="Marsh M.E."/>
            <person name="Mackinder L."/>
            <person name="Mock T."/>
            <person name="Mueller-Roeber B."/>
            <person name="Pagarete A."/>
            <person name="Parker M."/>
            <person name="Probert I."/>
            <person name="Quesneville H."/>
            <person name="Raines C."/>
            <person name="Rensing S.A."/>
            <person name="Riano-Pachon D.M."/>
            <person name="Richier S."/>
            <person name="Rokitta S."/>
            <person name="Shiraiwa Y."/>
            <person name="Soanes D.M."/>
            <person name="van der Giezen M."/>
            <person name="Wahlund T.M."/>
            <person name="Williams B."/>
            <person name="Wilson W."/>
            <person name="Wolfe G."/>
            <person name="Wurch L.L."/>
        </authorList>
    </citation>
    <scope>NUCLEOTIDE SEQUENCE</scope>
</reference>
<dbReference type="GO" id="GO:0006457">
    <property type="term" value="P:protein folding"/>
    <property type="evidence" value="ECO:0007669"/>
    <property type="project" value="TreeGrafter"/>
</dbReference>
<dbReference type="GO" id="GO:0051131">
    <property type="term" value="P:chaperone-mediated protein complex assembly"/>
    <property type="evidence" value="ECO:0007669"/>
    <property type="project" value="TreeGrafter"/>
</dbReference>
<dbReference type="PANTHER" id="PTHR22932">
    <property type="entry name" value="TELOMERASE-BINDING PROTEIN P23 HSP90 CO-CHAPERONE"/>
    <property type="match status" value="1"/>
</dbReference>
<reference evidence="3" key="2">
    <citation type="submission" date="2024-10" db="UniProtKB">
        <authorList>
            <consortium name="EnsemblProtists"/>
        </authorList>
    </citation>
    <scope>IDENTIFICATION</scope>
</reference>
<keyword evidence="4" id="KW-1185">Reference proteome</keyword>
<dbReference type="KEGG" id="ehx:EMIHUDRAFT_201663"/>
<dbReference type="SUPFAM" id="SSF49764">
    <property type="entry name" value="HSP20-like chaperones"/>
    <property type="match status" value="1"/>
</dbReference>
<dbReference type="GO" id="GO:0005634">
    <property type="term" value="C:nucleus"/>
    <property type="evidence" value="ECO:0007669"/>
    <property type="project" value="TreeGrafter"/>
</dbReference>
<dbReference type="HOGENOM" id="CLU_1450213_0_0_1"/>
<dbReference type="InterPro" id="IPR007052">
    <property type="entry name" value="CS_dom"/>
</dbReference>
<proteinExistence type="inferred from homology"/>
<evidence type="ECO:0000313" key="3">
    <source>
        <dbReference type="EnsemblProtists" id="EOD35520"/>
    </source>
</evidence>
<evidence type="ECO:0000259" key="2">
    <source>
        <dbReference type="PROSITE" id="PS51203"/>
    </source>
</evidence>
<dbReference type="Proteomes" id="UP000013827">
    <property type="component" value="Unassembled WGS sequence"/>
</dbReference>
<evidence type="ECO:0000313" key="4">
    <source>
        <dbReference type="Proteomes" id="UP000013827"/>
    </source>
</evidence>
<protein>
    <recommendedName>
        <fullName evidence="2">CS domain-containing protein</fullName>
    </recommendedName>
</protein>
<accession>A0A0D3KID5</accession>
<comment type="similarity">
    <text evidence="1">Belongs to the p23/wos2 family.</text>
</comment>
<dbReference type="PROSITE" id="PS51203">
    <property type="entry name" value="CS"/>
    <property type="match status" value="1"/>
</dbReference>
<dbReference type="Gene3D" id="2.60.40.790">
    <property type="match status" value="1"/>
</dbReference>
<sequence>MASSSAPIVLASATSVTPGGTVIPPGVRVTWSERADRLSLHVEIAEPEEVAVSSTDAGAVAIDADSDERRLEVRLQLFSQIDASKTRWTASGRGVALELSKLRIGRWNVLVAGVTPATIKVDWSQYVDEEEEREAKLYPHGYDTYKMRGAMGKDWGSNVAHELAAQKQLAAINTSRPDEEDEEISCY</sequence>
<dbReference type="GO" id="GO:0051879">
    <property type="term" value="F:Hsp90 protein binding"/>
    <property type="evidence" value="ECO:0007669"/>
    <property type="project" value="InterPro"/>
</dbReference>
<dbReference type="GO" id="GO:0005829">
    <property type="term" value="C:cytosol"/>
    <property type="evidence" value="ECO:0007669"/>
    <property type="project" value="TreeGrafter"/>
</dbReference>
<dbReference type="GeneID" id="17280790"/>
<dbReference type="InterPro" id="IPR008978">
    <property type="entry name" value="HSP20-like_chaperone"/>
</dbReference>
<dbReference type="GO" id="GO:0051087">
    <property type="term" value="F:protein-folding chaperone binding"/>
    <property type="evidence" value="ECO:0007669"/>
    <property type="project" value="TreeGrafter"/>
</dbReference>
<dbReference type="PaxDb" id="2903-EOD35520"/>
<dbReference type="RefSeq" id="XP_005787949.1">
    <property type="nucleotide sequence ID" value="XM_005787892.1"/>
</dbReference>
<dbReference type="EnsemblProtists" id="EOD35520">
    <property type="protein sequence ID" value="EOD35520"/>
    <property type="gene ID" value="EMIHUDRAFT_201663"/>
</dbReference>
<dbReference type="InterPro" id="IPR045250">
    <property type="entry name" value="p23-like"/>
</dbReference>